<keyword evidence="1" id="KW-0812">Transmembrane</keyword>
<dbReference type="Proteomes" id="UP001597049">
    <property type="component" value="Unassembled WGS sequence"/>
</dbReference>
<protein>
    <recommendedName>
        <fullName evidence="4">DUF4129 domain-containing protein</fullName>
    </recommendedName>
</protein>
<keyword evidence="1" id="KW-1133">Transmembrane helix</keyword>
<gene>
    <name evidence="2" type="ORF">ACFQ0R_01230</name>
</gene>
<sequence>MEVKSNHLFHVLILFFILNLIGTGLMMATEQPQASDSLKSHPKVVEFDKSIIESYQADDDYDYFKYTEDESAWSKFQNWINLQWSKFLDWIFSGVSEGNFWNYLALILKILLIVGLLVLIVWLFNKYYVLKRKKVPESKTEINLSEDERLVLKKDLSTLIEEAESETNFRLASRYLFLNILKNLKENNIIEYQFQKTNADYKSEISQEEIKSDFTYASRFYEFVWYGDFQLEITEYKKAKNRFEAIITTIQNTKANG</sequence>
<feature type="transmembrane region" description="Helical" evidence="1">
    <location>
        <begin position="7"/>
        <end position="28"/>
    </location>
</feature>
<name>A0ABW3GLF4_9FLAO</name>
<evidence type="ECO:0000313" key="2">
    <source>
        <dbReference type="EMBL" id="MFD0931213.1"/>
    </source>
</evidence>
<dbReference type="RefSeq" id="WP_379656549.1">
    <property type="nucleotide sequence ID" value="NZ_JBHTIV010000002.1"/>
</dbReference>
<accession>A0ABW3GLF4</accession>
<feature type="transmembrane region" description="Helical" evidence="1">
    <location>
        <begin position="100"/>
        <end position="124"/>
    </location>
</feature>
<keyword evidence="3" id="KW-1185">Reference proteome</keyword>
<evidence type="ECO:0000313" key="3">
    <source>
        <dbReference type="Proteomes" id="UP001597049"/>
    </source>
</evidence>
<evidence type="ECO:0008006" key="4">
    <source>
        <dbReference type="Google" id="ProtNLM"/>
    </source>
</evidence>
<reference evidence="3" key="1">
    <citation type="journal article" date="2019" name="Int. J. Syst. Evol. Microbiol.">
        <title>The Global Catalogue of Microorganisms (GCM) 10K type strain sequencing project: providing services to taxonomists for standard genome sequencing and annotation.</title>
        <authorList>
            <consortium name="The Broad Institute Genomics Platform"/>
            <consortium name="The Broad Institute Genome Sequencing Center for Infectious Disease"/>
            <person name="Wu L."/>
            <person name="Ma J."/>
        </authorList>
    </citation>
    <scope>NUCLEOTIDE SEQUENCE [LARGE SCALE GENOMIC DNA]</scope>
    <source>
        <strain evidence="3">CCUG 56752</strain>
    </source>
</reference>
<organism evidence="2 3">
    <name type="scientific">Psychroflexus salinarum</name>
    <dbReference type="NCBI Taxonomy" id="546024"/>
    <lineage>
        <taxon>Bacteria</taxon>
        <taxon>Pseudomonadati</taxon>
        <taxon>Bacteroidota</taxon>
        <taxon>Flavobacteriia</taxon>
        <taxon>Flavobacteriales</taxon>
        <taxon>Flavobacteriaceae</taxon>
        <taxon>Psychroflexus</taxon>
    </lineage>
</organism>
<keyword evidence="1" id="KW-0472">Membrane</keyword>
<evidence type="ECO:0000256" key="1">
    <source>
        <dbReference type="SAM" id="Phobius"/>
    </source>
</evidence>
<proteinExistence type="predicted"/>
<dbReference type="EMBL" id="JBHTIV010000002">
    <property type="protein sequence ID" value="MFD0931213.1"/>
    <property type="molecule type" value="Genomic_DNA"/>
</dbReference>
<comment type="caution">
    <text evidence="2">The sequence shown here is derived from an EMBL/GenBank/DDBJ whole genome shotgun (WGS) entry which is preliminary data.</text>
</comment>